<dbReference type="PANTHER" id="PTHR22619:SF1">
    <property type="entry name" value="ZINC FINGER SWIM DOMAIN-CONTAINING PROTEIN 8"/>
    <property type="match status" value="1"/>
</dbReference>
<dbReference type="EMBL" id="BLAY01000079">
    <property type="protein sequence ID" value="GET39988.1"/>
    <property type="molecule type" value="Genomic_DNA"/>
</dbReference>
<accession>A0AAV3XET7</accession>
<protein>
    <submittedName>
        <fullName evidence="3">Zinc finger SWIM domain-containing protein</fullName>
    </submittedName>
</protein>
<dbReference type="InterPro" id="IPR007527">
    <property type="entry name" value="Znf_SWIM"/>
</dbReference>
<gene>
    <name evidence="3" type="ORF">MiSe_47610</name>
</gene>
<evidence type="ECO:0000313" key="4">
    <source>
        <dbReference type="Proteomes" id="UP001050975"/>
    </source>
</evidence>
<keyword evidence="1" id="KW-0862">Zinc</keyword>
<sequence>MPIPNLNEATIRHHATSQSFERGEAYYRSHAVATLTQRGNTLQAEVEGSEVHPYRVTFQFDSAGFTFADCTCAYNYGGWCKHIVAAALVCLHQPEKIEQRLPLERLLDRLDHLQTQRLVQNLVEDYPELIETIERYVNLIATPTPSKGPSPSSNRTTIDPTPFRRQVQQILRDSVRRLEEGWEEDPITDDILPLIQQAEELIERGDSYNALVVLQAIASSCVDSWDEVADYGADNDAIAQELDAAITEAILCADLTPQEQVDLQINLEALQDEWNVDFGMSLEALRQGWDDPQLQRILQGETQLELWENYPPIYADDLILTRLFILARQERYQEYLYLAQATGQTQPYITMLARLGRISEAMDAAQNQMETKEEAFALAQMLRQQEAIQEALEIAQNGLDLPGNCQYDLANWTSELAQSLGDRETTFNTRILAFQARPSFEDYTKVEELALQAWSNIKTDLLNHLRSQTGWATQRAKVDIFLHEGLIDEAIATVNEAYFDHKLVHRVMKAAVAQRPDWVIKNARDRAEEIIERGKADAYHYAVEWLQYVRAAYMQSGRQSEWSVYKNQLMQIHARKYKLIGLLKVRDLE</sequence>
<dbReference type="PANTHER" id="PTHR22619">
    <property type="entry name" value="ZINC FINGER SWIM DOMAIN CONTAINING PROTEIN 4, 5, 6"/>
    <property type="match status" value="1"/>
</dbReference>
<dbReference type="RefSeq" id="WP_226585711.1">
    <property type="nucleotide sequence ID" value="NZ_BLAY01000079.1"/>
</dbReference>
<keyword evidence="4" id="KW-1185">Reference proteome</keyword>
<comment type="caution">
    <text evidence="3">The sequence shown here is derived from an EMBL/GenBank/DDBJ whole genome shotgun (WGS) entry which is preliminary data.</text>
</comment>
<evidence type="ECO:0000313" key="3">
    <source>
        <dbReference type="EMBL" id="GET39988.1"/>
    </source>
</evidence>
<dbReference type="PROSITE" id="PS50966">
    <property type="entry name" value="ZF_SWIM"/>
    <property type="match status" value="1"/>
</dbReference>
<proteinExistence type="predicted"/>
<dbReference type="GO" id="GO:0008270">
    <property type="term" value="F:zinc ion binding"/>
    <property type="evidence" value="ECO:0007669"/>
    <property type="project" value="UniProtKB-KW"/>
</dbReference>
<dbReference type="Pfam" id="PF04434">
    <property type="entry name" value="SWIM"/>
    <property type="match status" value="1"/>
</dbReference>
<reference evidence="3" key="1">
    <citation type="submission" date="2019-10" db="EMBL/GenBank/DDBJ databases">
        <title>Draft genome sequece of Microseira wollei NIES-4236.</title>
        <authorList>
            <person name="Yamaguchi H."/>
            <person name="Suzuki S."/>
            <person name="Kawachi M."/>
        </authorList>
    </citation>
    <scope>NUCLEOTIDE SEQUENCE</scope>
    <source>
        <strain evidence="3">NIES-4236</strain>
    </source>
</reference>
<evidence type="ECO:0000256" key="1">
    <source>
        <dbReference type="PROSITE-ProRule" id="PRU00325"/>
    </source>
</evidence>
<feature type="domain" description="SWIM-type" evidence="2">
    <location>
        <begin position="54"/>
        <end position="91"/>
    </location>
</feature>
<evidence type="ECO:0000259" key="2">
    <source>
        <dbReference type="PROSITE" id="PS50966"/>
    </source>
</evidence>
<organism evidence="3 4">
    <name type="scientific">Microseira wollei NIES-4236</name>
    <dbReference type="NCBI Taxonomy" id="2530354"/>
    <lineage>
        <taxon>Bacteria</taxon>
        <taxon>Bacillati</taxon>
        <taxon>Cyanobacteriota</taxon>
        <taxon>Cyanophyceae</taxon>
        <taxon>Oscillatoriophycideae</taxon>
        <taxon>Aerosakkonematales</taxon>
        <taxon>Aerosakkonemataceae</taxon>
        <taxon>Microseira</taxon>
    </lineage>
</organism>
<keyword evidence="1" id="KW-0863">Zinc-finger</keyword>
<keyword evidence="1" id="KW-0479">Metal-binding</keyword>
<dbReference type="AlphaFoldDB" id="A0AAV3XET7"/>
<name>A0AAV3XET7_9CYAN</name>
<dbReference type="GO" id="GO:0031462">
    <property type="term" value="C:Cul2-RING ubiquitin ligase complex"/>
    <property type="evidence" value="ECO:0007669"/>
    <property type="project" value="TreeGrafter"/>
</dbReference>
<dbReference type="Proteomes" id="UP001050975">
    <property type="component" value="Unassembled WGS sequence"/>
</dbReference>